<name>A0ABQ2P7R5_9NEIS</name>
<dbReference type="RefSeq" id="WP_188703506.1">
    <property type="nucleotide sequence ID" value="NZ_BMLX01000002.1"/>
</dbReference>
<accession>A0ABQ2P7R5</accession>
<keyword evidence="11" id="KW-1185">Reference proteome</keyword>
<organism evidence="10 11">
    <name type="scientific">Silvimonas iriomotensis</name>
    <dbReference type="NCBI Taxonomy" id="449662"/>
    <lineage>
        <taxon>Bacteria</taxon>
        <taxon>Pseudomonadati</taxon>
        <taxon>Pseudomonadota</taxon>
        <taxon>Betaproteobacteria</taxon>
        <taxon>Neisseriales</taxon>
        <taxon>Chitinibacteraceae</taxon>
        <taxon>Silvimonas</taxon>
    </lineage>
</organism>
<dbReference type="PROSITE" id="PS00018">
    <property type="entry name" value="EF_HAND_1"/>
    <property type="match status" value="1"/>
</dbReference>
<dbReference type="InterPro" id="IPR002048">
    <property type="entry name" value="EF_hand_dom"/>
</dbReference>
<dbReference type="InterPro" id="IPR017853">
    <property type="entry name" value="GH"/>
</dbReference>
<dbReference type="Pfam" id="PF00728">
    <property type="entry name" value="Glyco_hydro_20"/>
    <property type="match status" value="1"/>
</dbReference>
<feature type="chain" id="PRO_5047203382" description="beta-N-acetylhexosaminidase" evidence="8">
    <location>
        <begin position="21"/>
        <end position="885"/>
    </location>
</feature>
<dbReference type="PANTHER" id="PTHR22600">
    <property type="entry name" value="BETA-HEXOSAMINIDASE"/>
    <property type="match status" value="1"/>
</dbReference>
<proteinExistence type="inferred from homology"/>
<dbReference type="EMBL" id="BMLX01000002">
    <property type="protein sequence ID" value="GGP20039.1"/>
    <property type="molecule type" value="Genomic_DNA"/>
</dbReference>
<dbReference type="InterPro" id="IPR008965">
    <property type="entry name" value="CBM2/CBM3_carb-bd_dom_sf"/>
</dbReference>
<evidence type="ECO:0000259" key="9">
    <source>
        <dbReference type="PROSITE" id="PS50222"/>
    </source>
</evidence>
<dbReference type="EC" id="3.2.1.52" evidence="3"/>
<evidence type="ECO:0000256" key="1">
    <source>
        <dbReference type="ARBA" id="ARBA00001231"/>
    </source>
</evidence>
<dbReference type="SUPFAM" id="SSF55545">
    <property type="entry name" value="beta-N-acetylhexosaminidase-like domain"/>
    <property type="match status" value="1"/>
</dbReference>
<dbReference type="Gene3D" id="2.60.40.10">
    <property type="entry name" value="Immunoglobulins"/>
    <property type="match status" value="1"/>
</dbReference>
<dbReference type="InterPro" id="IPR025705">
    <property type="entry name" value="Beta_hexosaminidase_sua/sub"/>
</dbReference>
<dbReference type="CDD" id="cd02847">
    <property type="entry name" value="E_set_Chitobiase_C"/>
    <property type="match status" value="1"/>
</dbReference>
<dbReference type="Pfam" id="PF03174">
    <property type="entry name" value="CHB_HEX_C"/>
    <property type="match status" value="1"/>
</dbReference>
<dbReference type="Gene3D" id="3.20.20.80">
    <property type="entry name" value="Glycosidases"/>
    <property type="match status" value="1"/>
</dbReference>
<comment type="catalytic activity">
    <reaction evidence="1">
        <text>Hydrolysis of terminal non-reducing N-acetyl-D-hexosamine residues in N-acetyl-beta-D-hexosaminides.</text>
        <dbReference type="EC" id="3.2.1.52"/>
    </reaction>
</comment>
<dbReference type="Proteomes" id="UP000637267">
    <property type="component" value="Unassembled WGS sequence"/>
</dbReference>
<comment type="caution">
    <text evidence="10">The sequence shown here is derived from an EMBL/GenBank/DDBJ whole genome shotgun (WGS) entry which is preliminary data.</text>
</comment>
<keyword evidence="5" id="KW-0326">Glycosidase</keyword>
<dbReference type="InterPro" id="IPR015883">
    <property type="entry name" value="Glyco_hydro_20_cat"/>
</dbReference>
<dbReference type="PRINTS" id="PR00738">
    <property type="entry name" value="GLHYDRLASE20"/>
</dbReference>
<dbReference type="InterPro" id="IPR014756">
    <property type="entry name" value="Ig_E-set"/>
</dbReference>
<dbReference type="InterPro" id="IPR004867">
    <property type="entry name" value="CHB_C_dom"/>
</dbReference>
<dbReference type="Gene3D" id="3.30.379.10">
    <property type="entry name" value="Chitobiase/beta-hexosaminidase domain 2-like"/>
    <property type="match status" value="1"/>
</dbReference>
<evidence type="ECO:0000313" key="10">
    <source>
        <dbReference type="EMBL" id="GGP20039.1"/>
    </source>
</evidence>
<sequence length="885" mass="96508">MQLRTSIVAVSMALSGLAYAATPDATLTKELATQLQVHYAVVTNGLPAAQCGPLGADWASCYSANVTLTNSGPALNGKHWEIYFSSIRRILKLDTDQFTVTHLTGDLYRLQPTDKFQGFGAHASLTIPMTLEYWQISESDTMPRWFVRAGDAPAQIIANTNTEDLSQFVAPLGDNWKRTTDDANVLMNATNRYALYSQTPTLPAQASAARIIPAPLTQQLTGGEVTIAHGLQLKTSGLDKTSVAALEQRMAQLGVKGGGKAFPVSVKIDPAAVPEAARKAEGYALTITPQGATINGYDKAGAFYGVQSLLSLMQVSSTTTVPAMTVADAPRFDYRGYMVDIARNFHSKDAILRAIDQMAAYKLNKLHMHLSDDEGWRLQIPGLPELTDVGAKRCLDPSETRCLLPQLGQGPNTDTNGSGYLTRQDFVDILKYAQARQIDVIPEFDMPGHSRAAVVSMEARYKKLMAEGKTDAANEYRLVDPADTSYINTVQYYNRLSTLNPCLPSTLRFADKVMGEVAGMYKQAGVPLTTWHFGGDEAKNIFLDAGYAEQGGKETDGKGQVPAAHRDRPWAKSPVCQALVQAGKVEGMEHLPDYFATQVSALLPKYGIGNFQAWQDGLKNLPNAKSLSTPTRVNFWDTLYWGGADSAAKWSAKGYGVVISNPDYVYIDFPNEIDPKESGYYWGARSNPVKKIFTFAPENLPQNAETSVDRDGNAFEIKSGETAPRITGLSAQMWSEAIRTDAKMEYMIYPRMIAVAERAWHKAAWELPYQAGTTFKHGVTQHVDSKALNQDYAVFANALGEREIAKLDKAGVAYRLPMVGARVVDGKLSALAEFPGVPVQYSLDNGKSWQRYDAAHAPAVSDAAQVQVRTASPDGKRFGRASGLN</sequence>
<keyword evidence="8" id="KW-0732">Signal</keyword>
<dbReference type="Pfam" id="PF03173">
    <property type="entry name" value="CHB_HEX"/>
    <property type="match status" value="1"/>
</dbReference>
<evidence type="ECO:0000256" key="6">
    <source>
        <dbReference type="ARBA" id="ARBA00030512"/>
    </source>
</evidence>
<reference evidence="11" key="1">
    <citation type="journal article" date="2019" name="Int. J. Syst. Evol. Microbiol.">
        <title>The Global Catalogue of Microorganisms (GCM) 10K type strain sequencing project: providing services to taxonomists for standard genome sequencing and annotation.</title>
        <authorList>
            <consortium name="The Broad Institute Genomics Platform"/>
            <consortium name="The Broad Institute Genome Sequencing Center for Infectious Disease"/>
            <person name="Wu L."/>
            <person name="Ma J."/>
        </authorList>
    </citation>
    <scope>NUCLEOTIDE SEQUENCE [LARGE SCALE GENOMIC DNA]</scope>
    <source>
        <strain evidence="11">CGMCC 1.8859</strain>
    </source>
</reference>
<dbReference type="Gene3D" id="2.60.40.290">
    <property type="match status" value="1"/>
</dbReference>
<keyword evidence="4" id="KW-0378">Hydrolase</keyword>
<evidence type="ECO:0000313" key="11">
    <source>
        <dbReference type="Proteomes" id="UP000637267"/>
    </source>
</evidence>
<dbReference type="Pfam" id="PF02838">
    <property type="entry name" value="Glyco_hydro_20b"/>
    <property type="match status" value="1"/>
</dbReference>
<dbReference type="InterPro" id="IPR029018">
    <property type="entry name" value="Hex-like_dom2"/>
</dbReference>
<dbReference type="PANTHER" id="PTHR22600:SF57">
    <property type="entry name" value="BETA-N-ACETYLHEXOSAMINIDASE"/>
    <property type="match status" value="1"/>
</dbReference>
<dbReference type="InterPro" id="IPR015882">
    <property type="entry name" value="HEX_bac_N"/>
</dbReference>
<dbReference type="SUPFAM" id="SSF81296">
    <property type="entry name" value="E set domains"/>
    <property type="match status" value="1"/>
</dbReference>
<evidence type="ECO:0000256" key="4">
    <source>
        <dbReference type="ARBA" id="ARBA00022801"/>
    </source>
</evidence>
<feature type="domain" description="EF-hand" evidence="9">
    <location>
        <begin position="414"/>
        <end position="436"/>
    </location>
</feature>
<dbReference type="PROSITE" id="PS50222">
    <property type="entry name" value="EF_HAND_2"/>
    <property type="match status" value="1"/>
</dbReference>
<evidence type="ECO:0000256" key="8">
    <source>
        <dbReference type="SAM" id="SignalP"/>
    </source>
</evidence>
<evidence type="ECO:0000256" key="7">
    <source>
        <dbReference type="ARBA" id="ARBA00033000"/>
    </source>
</evidence>
<evidence type="ECO:0000256" key="2">
    <source>
        <dbReference type="ARBA" id="ARBA00006285"/>
    </source>
</evidence>
<evidence type="ECO:0000256" key="5">
    <source>
        <dbReference type="ARBA" id="ARBA00023295"/>
    </source>
</evidence>
<protein>
    <recommendedName>
        <fullName evidence="3">beta-N-acetylhexosaminidase</fullName>
        <ecNumber evidence="3">3.2.1.52</ecNumber>
    </recommendedName>
    <alternativeName>
        <fullName evidence="6">Beta-N-acetylhexosaminidase</fullName>
    </alternativeName>
    <alternativeName>
        <fullName evidence="7">N-acetyl-beta-glucosaminidase</fullName>
    </alternativeName>
</protein>
<dbReference type="SUPFAM" id="SSF49384">
    <property type="entry name" value="Carbohydrate-binding domain"/>
    <property type="match status" value="1"/>
</dbReference>
<evidence type="ECO:0000256" key="3">
    <source>
        <dbReference type="ARBA" id="ARBA00012663"/>
    </source>
</evidence>
<dbReference type="InterPro" id="IPR012291">
    <property type="entry name" value="CBM2_carb-bd_dom_sf"/>
</dbReference>
<dbReference type="SMART" id="SM01081">
    <property type="entry name" value="CHB_HEX"/>
    <property type="match status" value="1"/>
</dbReference>
<feature type="signal peptide" evidence="8">
    <location>
        <begin position="1"/>
        <end position="20"/>
    </location>
</feature>
<dbReference type="InterPro" id="IPR018247">
    <property type="entry name" value="EF_Hand_1_Ca_BS"/>
</dbReference>
<dbReference type="SUPFAM" id="SSF51445">
    <property type="entry name" value="(Trans)glycosidases"/>
    <property type="match status" value="1"/>
</dbReference>
<dbReference type="InterPro" id="IPR004866">
    <property type="entry name" value="CHB/HEX_N_dom"/>
</dbReference>
<gene>
    <name evidence="10" type="primary">chb</name>
    <name evidence="10" type="ORF">GCM10010970_13240</name>
</gene>
<comment type="similarity">
    <text evidence="2">Belongs to the glycosyl hydrolase 20 family.</text>
</comment>
<dbReference type="InterPro" id="IPR013783">
    <property type="entry name" value="Ig-like_fold"/>
</dbReference>